<evidence type="ECO:0000256" key="7">
    <source>
        <dbReference type="SAM" id="SignalP"/>
    </source>
</evidence>
<evidence type="ECO:0000313" key="10">
    <source>
        <dbReference type="Proteomes" id="UP001221757"/>
    </source>
</evidence>
<comment type="caution">
    <text evidence="9">The sequence shown here is derived from an EMBL/GenBank/DDBJ whole genome shotgun (WGS) entry which is preliminary data.</text>
</comment>
<reference evidence="9" key="1">
    <citation type="submission" date="2023-03" db="EMBL/GenBank/DDBJ databases">
        <title>Massive genome expansion in bonnet fungi (Mycena s.s.) driven by repeated elements and novel gene families across ecological guilds.</title>
        <authorList>
            <consortium name="Lawrence Berkeley National Laboratory"/>
            <person name="Harder C.B."/>
            <person name="Miyauchi S."/>
            <person name="Viragh M."/>
            <person name="Kuo A."/>
            <person name="Thoen E."/>
            <person name="Andreopoulos B."/>
            <person name="Lu D."/>
            <person name="Skrede I."/>
            <person name="Drula E."/>
            <person name="Henrissat B."/>
            <person name="Morin E."/>
            <person name="Kohler A."/>
            <person name="Barry K."/>
            <person name="LaButti K."/>
            <person name="Morin E."/>
            <person name="Salamov A."/>
            <person name="Lipzen A."/>
            <person name="Mereny Z."/>
            <person name="Hegedus B."/>
            <person name="Baldrian P."/>
            <person name="Stursova M."/>
            <person name="Weitz H."/>
            <person name="Taylor A."/>
            <person name="Grigoriev I.V."/>
            <person name="Nagy L.G."/>
            <person name="Martin F."/>
            <person name="Kauserud H."/>
        </authorList>
    </citation>
    <scope>NUCLEOTIDE SEQUENCE</scope>
    <source>
        <strain evidence="9">CBHHK067</strain>
    </source>
</reference>
<dbReference type="AlphaFoldDB" id="A0AAD7GBF6"/>
<feature type="signal peptide" evidence="7">
    <location>
        <begin position="1"/>
        <end position="19"/>
    </location>
</feature>
<dbReference type="PANTHER" id="PTHR11552">
    <property type="entry name" value="GLUCOSE-METHANOL-CHOLINE GMC OXIDOREDUCTASE"/>
    <property type="match status" value="1"/>
</dbReference>
<keyword evidence="10" id="KW-1185">Reference proteome</keyword>
<keyword evidence="3" id="KW-0285">Flavoprotein</keyword>
<dbReference type="SUPFAM" id="SSF51905">
    <property type="entry name" value="FAD/NAD(P)-binding domain"/>
    <property type="match status" value="1"/>
</dbReference>
<dbReference type="Gene3D" id="3.30.560.10">
    <property type="entry name" value="Glucose Oxidase, domain 3"/>
    <property type="match status" value="2"/>
</dbReference>
<feature type="domain" description="Glucose-methanol-choline oxidoreductase N-terminal" evidence="8">
    <location>
        <begin position="303"/>
        <end position="317"/>
    </location>
</feature>
<dbReference type="GO" id="GO:0050660">
    <property type="term" value="F:flavin adenine dinucleotide binding"/>
    <property type="evidence" value="ECO:0007669"/>
    <property type="project" value="InterPro"/>
</dbReference>
<dbReference type="InterPro" id="IPR007867">
    <property type="entry name" value="GMC_OxRtase_C"/>
</dbReference>
<dbReference type="Proteomes" id="UP001221757">
    <property type="component" value="Unassembled WGS sequence"/>
</dbReference>
<comment type="similarity">
    <text evidence="2">Belongs to the GMC oxidoreductase family.</text>
</comment>
<comment type="cofactor">
    <cofactor evidence="1 6">
        <name>FAD</name>
        <dbReference type="ChEBI" id="CHEBI:57692"/>
    </cofactor>
</comment>
<feature type="binding site" evidence="6">
    <location>
        <position position="113"/>
    </location>
    <ligand>
        <name>FAD</name>
        <dbReference type="ChEBI" id="CHEBI:57692"/>
    </ligand>
</feature>
<keyword evidence="4 6" id="KW-0274">FAD</keyword>
<dbReference type="EMBL" id="JARKIE010000095">
    <property type="protein sequence ID" value="KAJ7686500.1"/>
    <property type="molecule type" value="Genomic_DNA"/>
</dbReference>
<evidence type="ECO:0000256" key="4">
    <source>
        <dbReference type="ARBA" id="ARBA00022827"/>
    </source>
</evidence>
<dbReference type="Pfam" id="PF05199">
    <property type="entry name" value="GMC_oxred_C"/>
    <property type="match status" value="1"/>
</dbReference>
<evidence type="ECO:0000256" key="1">
    <source>
        <dbReference type="ARBA" id="ARBA00001974"/>
    </source>
</evidence>
<dbReference type="GO" id="GO:0016614">
    <property type="term" value="F:oxidoreductase activity, acting on CH-OH group of donors"/>
    <property type="evidence" value="ECO:0007669"/>
    <property type="project" value="InterPro"/>
</dbReference>
<dbReference type="PANTHER" id="PTHR11552:SF147">
    <property type="entry name" value="CHOLINE DEHYDROGENASE, MITOCHONDRIAL"/>
    <property type="match status" value="1"/>
</dbReference>
<keyword evidence="7" id="KW-0732">Signal</keyword>
<evidence type="ECO:0000259" key="8">
    <source>
        <dbReference type="PROSITE" id="PS00624"/>
    </source>
</evidence>
<name>A0AAD7GBF6_MYCRO</name>
<protein>
    <submittedName>
        <fullName evidence="9">Alcohol oxidase</fullName>
    </submittedName>
</protein>
<dbReference type="SUPFAM" id="SSF54373">
    <property type="entry name" value="FAD-linked reductases, C-terminal domain"/>
    <property type="match status" value="1"/>
</dbReference>
<evidence type="ECO:0000256" key="5">
    <source>
        <dbReference type="PIRSR" id="PIRSR000137-1"/>
    </source>
</evidence>
<evidence type="ECO:0000256" key="3">
    <source>
        <dbReference type="ARBA" id="ARBA00022630"/>
    </source>
</evidence>
<feature type="chain" id="PRO_5042094828" evidence="7">
    <location>
        <begin position="20"/>
        <end position="569"/>
    </location>
</feature>
<gene>
    <name evidence="9" type="ORF">B0H17DRAFT_1071764</name>
</gene>
<dbReference type="InterPro" id="IPR012132">
    <property type="entry name" value="GMC_OxRdtase"/>
</dbReference>
<feature type="active site" description="Proton donor" evidence="5">
    <location>
        <position position="503"/>
    </location>
</feature>
<evidence type="ECO:0000313" key="9">
    <source>
        <dbReference type="EMBL" id="KAJ7686500.1"/>
    </source>
</evidence>
<dbReference type="Pfam" id="PF00732">
    <property type="entry name" value="GMC_oxred_N"/>
    <property type="match status" value="1"/>
</dbReference>
<evidence type="ECO:0000256" key="6">
    <source>
        <dbReference type="PIRSR" id="PIRSR000137-2"/>
    </source>
</evidence>
<dbReference type="PROSITE" id="PS00624">
    <property type="entry name" value="GMC_OXRED_2"/>
    <property type="match status" value="1"/>
</dbReference>
<organism evidence="9 10">
    <name type="scientific">Mycena rosella</name>
    <name type="common">Pink bonnet</name>
    <name type="synonym">Agaricus rosellus</name>
    <dbReference type="NCBI Taxonomy" id="1033263"/>
    <lineage>
        <taxon>Eukaryota</taxon>
        <taxon>Fungi</taxon>
        <taxon>Dikarya</taxon>
        <taxon>Basidiomycota</taxon>
        <taxon>Agaricomycotina</taxon>
        <taxon>Agaricomycetes</taxon>
        <taxon>Agaricomycetidae</taxon>
        <taxon>Agaricales</taxon>
        <taxon>Marasmiineae</taxon>
        <taxon>Mycenaceae</taxon>
        <taxon>Mycena</taxon>
    </lineage>
</organism>
<feature type="active site" description="Proton acceptor" evidence="5">
    <location>
        <position position="547"/>
    </location>
</feature>
<dbReference type="InterPro" id="IPR036188">
    <property type="entry name" value="FAD/NAD-bd_sf"/>
</dbReference>
<dbReference type="PIRSF" id="PIRSF000137">
    <property type="entry name" value="Alcohol_oxidase"/>
    <property type="match status" value="1"/>
</dbReference>
<sequence length="569" mass="61043">MAPLPLLAALVLGITASSAAILENIADVANLNPDFIIVGGGTAGNVIANRLSENPDHSVLVLEAGGSNADVLDIIVPFYGLHAVPDTPQDWNYTTTPQANLNGRSLAYTRGFVLGGSSSVNDMLYTRGSKEDFDRFARVTGDEGWSWDNLVPYMFKNERFSPPADRHNTTGQFNPAVHGFDGINTVSLSGFPTPIDGRVIQTTNELSEFPFNLDTNSGYPLGIGWIQSTIKNGSRSSSATSYLAPQFIDTRPNLNVLLHARVTRVRQNSDSNDTFRTVEFVQDINGGQRFTLTAKKEVILSAGSIGTPSILMHSGIGNSSMLTSLGIEPLHDLPSVGQNLSDHVLLGLNWLVNSTDTWETAARNATLADEEFEQWNTTRTGPLVDTSGTHLGWLRLPDNASIFERFPDPSAGPQTAQFELVVSNGIVGPTPPAGNFLTIITALVAPVSRGTVILTSSDPLSAPLINPNYLASELDMFILREALRSAMRFLDAYIRANAGSVFHPVGTASMSPMGAAYGVLDPDLRVKGLVGLRVVDISVVPFIPAAHTQAATYIIAERAADLIKDAWGM</sequence>
<accession>A0AAD7GBF6</accession>
<dbReference type="InterPro" id="IPR000172">
    <property type="entry name" value="GMC_OxRdtase_N"/>
</dbReference>
<evidence type="ECO:0000256" key="2">
    <source>
        <dbReference type="ARBA" id="ARBA00010790"/>
    </source>
</evidence>
<proteinExistence type="inferred from homology"/>
<dbReference type="Gene3D" id="3.50.50.60">
    <property type="entry name" value="FAD/NAD(P)-binding domain"/>
    <property type="match status" value="2"/>
</dbReference>
<feature type="binding site" evidence="6">
    <location>
        <position position="262"/>
    </location>
    <ligand>
        <name>FAD</name>
        <dbReference type="ChEBI" id="CHEBI:57692"/>
    </ligand>
</feature>